<evidence type="ECO:0000259" key="2">
    <source>
        <dbReference type="Pfam" id="PF01738"/>
    </source>
</evidence>
<evidence type="ECO:0000313" key="3">
    <source>
        <dbReference type="EMBL" id="MDC3987227.1"/>
    </source>
</evidence>
<dbReference type="AlphaFoldDB" id="A0A9X3XBI9"/>
<protein>
    <submittedName>
        <fullName evidence="3">Dienelactone hydrolase family protein</fullName>
    </submittedName>
</protein>
<evidence type="ECO:0000313" key="4">
    <source>
        <dbReference type="Proteomes" id="UP001151081"/>
    </source>
</evidence>
<organism evidence="3 4">
    <name type="scientific">Polyangium jinanense</name>
    <dbReference type="NCBI Taxonomy" id="2829994"/>
    <lineage>
        <taxon>Bacteria</taxon>
        <taxon>Pseudomonadati</taxon>
        <taxon>Myxococcota</taxon>
        <taxon>Polyangia</taxon>
        <taxon>Polyangiales</taxon>
        <taxon>Polyangiaceae</taxon>
        <taxon>Polyangium</taxon>
    </lineage>
</organism>
<gene>
    <name evidence="3" type="ORF">KEG57_42560</name>
</gene>
<accession>A0A9X3XBI9</accession>
<feature type="chain" id="PRO_5040804038" evidence="1">
    <location>
        <begin position="23"/>
        <end position="257"/>
    </location>
</feature>
<sequence>MRLSPLVFVLALFAGSPRPASAEAPSETVTDKRRWCAAELPALPNEVCYFVPEKPAPGPRTLIIHLHGVVQPDTNDQWNSQRNAARVGATYGHTVIMPRGRRGIGPKTMESWWAWPTSMDARRIHEDALVAEWTAARQALEQAAGKPFERVYVFGFSNGAYYATSLAMRGRLDVAGYALFAGGSGAPYHETEAKGTKKRAPIVVAWGAGDPSHDKQQALAKMLKRMRWPHLEIGRPRAGHAMTDEQVEKALAFLGSR</sequence>
<dbReference type="Pfam" id="PF01738">
    <property type="entry name" value="DLH"/>
    <property type="match status" value="1"/>
</dbReference>
<keyword evidence="4" id="KW-1185">Reference proteome</keyword>
<dbReference type="SUPFAM" id="SSF53474">
    <property type="entry name" value="alpha/beta-Hydrolases"/>
    <property type="match status" value="1"/>
</dbReference>
<dbReference type="Gene3D" id="3.40.50.1820">
    <property type="entry name" value="alpha/beta hydrolase"/>
    <property type="match status" value="1"/>
</dbReference>
<feature type="signal peptide" evidence="1">
    <location>
        <begin position="1"/>
        <end position="22"/>
    </location>
</feature>
<evidence type="ECO:0000256" key="1">
    <source>
        <dbReference type="SAM" id="SignalP"/>
    </source>
</evidence>
<reference evidence="3 4" key="1">
    <citation type="submission" date="2021-04" db="EMBL/GenBank/DDBJ databases">
        <title>Genome analysis of Polyangium sp.</title>
        <authorList>
            <person name="Li Y."/>
            <person name="Wang J."/>
        </authorList>
    </citation>
    <scope>NUCLEOTIDE SEQUENCE [LARGE SCALE GENOMIC DNA]</scope>
    <source>
        <strain evidence="3 4">SDU14</strain>
    </source>
</reference>
<dbReference type="RefSeq" id="WP_272421946.1">
    <property type="nucleotide sequence ID" value="NZ_JAGTJJ010000049.1"/>
</dbReference>
<keyword evidence="1" id="KW-0732">Signal</keyword>
<dbReference type="InterPro" id="IPR029058">
    <property type="entry name" value="AB_hydrolase_fold"/>
</dbReference>
<name>A0A9X3XBI9_9BACT</name>
<dbReference type="Proteomes" id="UP001151081">
    <property type="component" value="Unassembled WGS sequence"/>
</dbReference>
<proteinExistence type="predicted"/>
<dbReference type="InterPro" id="IPR002925">
    <property type="entry name" value="Dienelactn_hydro"/>
</dbReference>
<comment type="caution">
    <text evidence="3">The sequence shown here is derived from an EMBL/GenBank/DDBJ whole genome shotgun (WGS) entry which is preliminary data.</text>
</comment>
<dbReference type="EMBL" id="JAGTJJ010000049">
    <property type="protein sequence ID" value="MDC3987227.1"/>
    <property type="molecule type" value="Genomic_DNA"/>
</dbReference>
<feature type="domain" description="Dienelactone hydrolase" evidence="2">
    <location>
        <begin position="123"/>
        <end position="246"/>
    </location>
</feature>
<keyword evidence="3" id="KW-0378">Hydrolase</keyword>
<dbReference type="GO" id="GO:0016787">
    <property type="term" value="F:hydrolase activity"/>
    <property type="evidence" value="ECO:0007669"/>
    <property type="project" value="UniProtKB-KW"/>
</dbReference>